<evidence type="ECO:0000313" key="3">
    <source>
        <dbReference type="EMBL" id="CAF3813075.1"/>
    </source>
</evidence>
<reference evidence="1" key="1">
    <citation type="submission" date="2021-02" db="EMBL/GenBank/DDBJ databases">
        <authorList>
            <person name="Nowell W R."/>
        </authorList>
    </citation>
    <scope>NUCLEOTIDE SEQUENCE</scope>
</reference>
<dbReference type="Proteomes" id="UP000663823">
    <property type="component" value="Unassembled WGS sequence"/>
</dbReference>
<dbReference type="EMBL" id="CAJNOO010001912">
    <property type="protein sequence ID" value="CAF1214107.1"/>
    <property type="molecule type" value="Genomic_DNA"/>
</dbReference>
<sequence>MNTTKDNQQTRQEFRQIINDLRTFDNANECEQYIRQITQERIVLIVSGSLGQQIKGVFVIRSELVAQISRDQISRAKIDNELSISVLTQDAQAIKAHNAVFIWFQLFIEVLVHMNHKSTDRNELVGICKNNYKDNSQEMSIIDDFEKNYTAERAIW</sequence>
<dbReference type="AlphaFoldDB" id="A0A814XBC4"/>
<dbReference type="EMBL" id="CAJOBE010002689">
    <property type="protein sequence ID" value="CAF3837807.1"/>
    <property type="molecule type" value="Genomic_DNA"/>
</dbReference>
<evidence type="ECO:0000313" key="4">
    <source>
        <dbReference type="EMBL" id="CAF3837807.1"/>
    </source>
</evidence>
<comment type="caution">
    <text evidence="1">The sequence shown here is derived from an EMBL/GenBank/DDBJ whole genome shotgun (WGS) entry which is preliminary data.</text>
</comment>
<evidence type="ECO:0000313" key="5">
    <source>
        <dbReference type="Proteomes" id="UP000663882"/>
    </source>
</evidence>
<evidence type="ECO:0000313" key="1">
    <source>
        <dbReference type="EMBL" id="CAF1214107.1"/>
    </source>
</evidence>
<dbReference type="Proteomes" id="UP000663882">
    <property type="component" value="Unassembled WGS sequence"/>
</dbReference>
<proteinExistence type="predicted"/>
<dbReference type="EMBL" id="CAJOAX010002694">
    <property type="protein sequence ID" value="CAF3813075.1"/>
    <property type="molecule type" value="Genomic_DNA"/>
</dbReference>
<accession>A0A814XBC4</accession>
<dbReference type="Proteomes" id="UP000663889">
    <property type="component" value="Unassembled WGS sequence"/>
</dbReference>
<dbReference type="EMBL" id="CAJNOU010003094">
    <property type="protein sequence ID" value="CAF1370549.1"/>
    <property type="molecule type" value="Genomic_DNA"/>
</dbReference>
<dbReference type="OrthoDB" id="10043371at2759"/>
<evidence type="ECO:0000313" key="2">
    <source>
        <dbReference type="EMBL" id="CAF1370549.1"/>
    </source>
</evidence>
<gene>
    <name evidence="4" type="ORF">FNK824_LOCUS17155</name>
    <name evidence="3" type="ORF">OTI717_LOCUS18941</name>
    <name evidence="1" type="ORF">RFH988_LOCUS25282</name>
    <name evidence="2" type="ORF">SEV965_LOCUS29871</name>
</gene>
<dbReference type="Proteomes" id="UP000663874">
    <property type="component" value="Unassembled WGS sequence"/>
</dbReference>
<name>A0A814XBC4_9BILA</name>
<protein>
    <submittedName>
        <fullName evidence="1">Uncharacterized protein</fullName>
    </submittedName>
</protein>
<organism evidence="1 5">
    <name type="scientific">Rotaria sordida</name>
    <dbReference type="NCBI Taxonomy" id="392033"/>
    <lineage>
        <taxon>Eukaryota</taxon>
        <taxon>Metazoa</taxon>
        <taxon>Spiralia</taxon>
        <taxon>Gnathifera</taxon>
        <taxon>Rotifera</taxon>
        <taxon>Eurotatoria</taxon>
        <taxon>Bdelloidea</taxon>
        <taxon>Philodinida</taxon>
        <taxon>Philodinidae</taxon>
        <taxon>Rotaria</taxon>
    </lineage>
</organism>